<protein>
    <submittedName>
        <fullName evidence="2">Carbon monoxide dehydrogenase</fullName>
    </submittedName>
</protein>
<dbReference type="RefSeq" id="WP_131514723.1">
    <property type="nucleotide sequence ID" value="NZ_SJKD01000003.1"/>
</dbReference>
<dbReference type="Proteomes" id="UP000293342">
    <property type="component" value="Unassembled WGS sequence"/>
</dbReference>
<dbReference type="OrthoDB" id="9808623at2"/>
<proteinExistence type="predicted"/>
<dbReference type="PANTHER" id="PTHR38588">
    <property type="entry name" value="BLL0334 PROTEIN"/>
    <property type="match status" value="1"/>
</dbReference>
<comment type="caution">
    <text evidence="2">The sequence shown here is derived from an EMBL/GenBank/DDBJ whole genome shotgun (WGS) entry which is preliminary data.</text>
</comment>
<feature type="compositionally biased region" description="Low complexity" evidence="1">
    <location>
        <begin position="147"/>
        <end position="200"/>
    </location>
</feature>
<sequence length="245" mass="25533">MKLEHKFVVPAPVDEAWVAFNDLGRVVPCFPGATLTSTEGDEFTGSCKVKLGPVSLQYSGNGTFVERDESDHHAVIEAKGKDRRGNGTASVRVVARLTAADATSTQVTVDTDLTITGRPAQFGRGLIQEVSDRLLDQFTTCLTTTLQTPTTSTTPTSGATSAPSTTPATPSASAASTEPTAQAQPAGPAPAAEPAESADQTRVGAGSGSGELNLVASMLPVLARRVRPYLIGAVVALVLRRLFRR</sequence>
<accession>A0A4R0JY40</accession>
<dbReference type="InterPro" id="IPR023393">
    <property type="entry name" value="START-like_dom_sf"/>
</dbReference>
<dbReference type="CDD" id="cd07823">
    <property type="entry name" value="SRPBCC_5"/>
    <property type="match status" value="1"/>
</dbReference>
<dbReference type="InterPro" id="IPR010419">
    <property type="entry name" value="CO_DH_gsu"/>
</dbReference>
<gene>
    <name evidence="2" type="ORF">E0H75_18305</name>
</gene>
<dbReference type="Gene3D" id="3.30.530.20">
    <property type="match status" value="1"/>
</dbReference>
<organism evidence="2 3">
    <name type="scientific">Kribbella capetownensis</name>
    <dbReference type="NCBI Taxonomy" id="1572659"/>
    <lineage>
        <taxon>Bacteria</taxon>
        <taxon>Bacillati</taxon>
        <taxon>Actinomycetota</taxon>
        <taxon>Actinomycetes</taxon>
        <taxon>Propionibacteriales</taxon>
        <taxon>Kribbellaceae</taxon>
        <taxon>Kribbella</taxon>
    </lineage>
</organism>
<dbReference type="SUPFAM" id="SSF55961">
    <property type="entry name" value="Bet v1-like"/>
    <property type="match status" value="1"/>
</dbReference>
<feature type="region of interest" description="Disordered" evidence="1">
    <location>
        <begin position="147"/>
        <end position="209"/>
    </location>
</feature>
<dbReference type="PANTHER" id="PTHR38588:SF1">
    <property type="entry name" value="BLL0334 PROTEIN"/>
    <property type="match status" value="1"/>
</dbReference>
<evidence type="ECO:0000313" key="3">
    <source>
        <dbReference type="Proteomes" id="UP000293342"/>
    </source>
</evidence>
<dbReference type="Pfam" id="PF06240">
    <property type="entry name" value="COXG"/>
    <property type="match status" value="1"/>
</dbReference>
<evidence type="ECO:0000313" key="2">
    <source>
        <dbReference type="EMBL" id="TCC50218.1"/>
    </source>
</evidence>
<dbReference type="AlphaFoldDB" id="A0A4R0JY40"/>
<keyword evidence="3" id="KW-1185">Reference proteome</keyword>
<name>A0A4R0JY40_9ACTN</name>
<reference evidence="2 3" key="1">
    <citation type="submission" date="2019-02" db="EMBL/GenBank/DDBJ databases">
        <title>Kribbella capetownensis sp. nov. and Kribbella speibonae sp. nov., isolated from soil.</title>
        <authorList>
            <person name="Curtis S.M."/>
            <person name="Norton I."/>
            <person name="Everest G.J."/>
            <person name="Meyers P.R."/>
        </authorList>
    </citation>
    <scope>NUCLEOTIDE SEQUENCE [LARGE SCALE GENOMIC DNA]</scope>
    <source>
        <strain evidence="2 3">YM53</strain>
    </source>
</reference>
<dbReference type="EMBL" id="SJKD01000003">
    <property type="protein sequence ID" value="TCC50218.1"/>
    <property type="molecule type" value="Genomic_DNA"/>
</dbReference>
<evidence type="ECO:0000256" key="1">
    <source>
        <dbReference type="SAM" id="MobiDB-lite"/>
    </source>
</evidence>